<dbReference type="InterPro" id="IPR003713">
    <property type="entry name" value="FliS"/>
</dbReference>
<proteinExistence type="inferred from homology"/>
<dbReference type="GO" id="GO:0071973">
    <property type="term" value="P:bacterial-type flagellum-dependent cell motility"/>
    <property type="evidence" value="ECO:0007669"/>
    <property type="project" value="TreeGrafter"/>
</dbReference>
<keyword evidence="3 6" id="KW-0963">Cytoplasm</keyword>
<comment type="similarity">
    <text evidence="2 6">Belongs to the FliS family.</text>
</comment>
<dbReference type="PANTHER" id="PTHR34773">
    <property type="entry name" value="FLAGELLAR SECRETION CHAPERONE FLIS"/>
    <property type="match status" value="1"/>
</dbReference>
<name>A0A286BXU8_9GAMM</name>
<dbReference type="PANTHER" id="PTHR34773:SF1">
    <property type="entry name" value="FLAGELLAR SECRETION CHAPERONE FLIS"/>
    <property type="match status" value="1"/>
</dbReference>
<dbReference type="RefSeq" id="WP_097096822.1">
    <property type="nucleotide sequence ID" value="NZ_OCMY01000001.1"/>
</dbReference>
<keyword evidence="7" id="KW-0966">Cell projection</keyword>
<keyword evidence="8" id="KW-1185">Reference proteome</keyword>
<keyword evidence="4 6" id="KW-1005">Bacterial flagellum biogenesis</keyword>
<evidence type="ECO:0000256" key="6">
    <source>
        <dbReference type="PIRNR" id="PIRNR039090"/>
    </source>
</evidence>
<dbReference type="AlphaFoldDB" id="A0A286BXU8"/>
<keyword evidence="7" id="KW-0969">Cilium</keyword>
<evidence type="ECO:0000256" key="2">
    <source>
        <dbReference type="ARBA" id="ARBA00008787"/>
    </source>
</evidence>
<dbReference type="GO" id="GO:0005829">
    <property type="term" value="C:cytosol"/>
    <property type="evidence" value="ECO:0007669"/>
    <property type="project" value="UniProtKB-SubCell"/>
</dbReference>
<dbReference type="NCBIfam" id="TIGR00208">
    <property type="entry name" value="fliS"/>
    <property type="match status" value="1"/>
</dbReference>
<gene>
    <name evidence="7" type="ORF">SAMN06273570_3399</name>
</gene>
<dbReference type="Proteomes" id="UP000219271">
    <property type="component" value="Unassembled WGS sequence"/>
</dbReference>
<reference evidence="8" key="1">
    <citation type="submission" date="2017-09" db="EMBL/GenBank/DDBJ databases">
        <authorList>
            <person name="Varghese N."/>
            <person name="Submissions S."/>
        </authorList>
    </citation>
    <scope>NUCLEOTIDE SEQUENCE [LARGE SCALE GENOMIC DNA]</scope>
    <source>
        <strain evidence="8">JKS000234</strain>
    </source>
</reference>
<dbReference type="InterPro" id="IPR036584">
    <property type="entry name" value="FliS_sf"/>
</dbReference>
<accession>A0A286BXU8</accession>
<evidence type="ECO:0000313" key="8">
    <source>
        <dbReference type="Proteomes" id="UP000219271"/>
    </source>
</evidence>
<dbReference type="Gene3D" id="1.20.120.340">
    <property type="entry name" value="Flagellar protein FliS"/>
    <property type="match status" value="1"/>
</dbReference>
<dbReference type="OrthoDB" id="9792010at2"/>
<protein>
    <recommendedName>
        <fullName evidence="6">Flagellar secretion chaperone FliS</fullName>
    </recommendedName>
</protein>
<dbReference type="SUPFAM" id="SSF101116">
    <property type="entry name" value="Flagellar export chaperone FliS"/>
    <property type="match status" value="1"/>
</dbReference>
<evidence type="ECO:0000313" key="7">
    <source>
        <dbReference type="EMBL" id="SOD38962.1"/>
    </source>
</evidence>
<keyword evidence="5" id="KW-0143">Chaperone</keyword>
<evidence type="ECO:0000256" key="5">
    <source>
        <dbReference type="ARBA" id="ARBA00023186"/>
    </source>
</evidence>
<dbReference type="CDD" id="cd16098">
    <property type="entry name" value="FliS"/>
    <property type="match status" value="1"/>
</dbReference>
<organism evidence="7 8">
    <name type="scientific">Candidatus Pantoea floridensis</name>
    <dbReference type="NCBI Taxonomy" id="1938870"/>
    <lineage>
        <taxon>Bacteria</taxon>
        <taxon>Pseudomonadati</taxon>
        <taxon>Pseudomonadota</taxon>
        <taxon>Gammaproteobacteria</taxon>
        <taxon>Enterobacterales</taxon>
        <taxon>Erwiniaceae</taxon>
        <taxon>Pantoea</taxon>
    </lineage>
</organism>
<dbReference type="Pfam" id="PF02561">
    <property type="entry name" value="FliS"/>
    <property type="match status" value="1"/>
</dbReference>
<keyword evidence="7" id="KW-0282">Flagellum</keyword>
<dbReference type="GO" id="GO:0044780">
    <property type="term" value="P:bacterial-type flagellum assembly"/>
    <property type="evidence" value="ECO:0007669"/>
    <property type="project" value="InterPro"/>
</dbReference>
<comment type="subcellular location">
    <subcellularLocation>
        <location evidence="1 6">Cytoplasm</location>
        <location evidence="1 6">Cytosol</location>
    </subcellularLocation>
</comment>
<evidence type="ECO:0000256" key="4">
    <source>
        <dbReference type="ARBA" id="ARBA00022795"/>
    </source>
</evidence>
<sequence>MYSKTGKNAYSDVSLDSQVSGATPHQLITMLLDGAINAMRRAEIYFQTGNVARRGEMISRAINIIDNGLRSGLDHEIGGQISADLERLYEYVSRSLLEASVNKSGEQLPHLITLMVDLSETWKAIEPQARQVSHAK</sequence>
<dbReference type="EMBL" id="OCMY01000001">
    <property type="protein sequence ID" value="SOD38962.1"/>
    <property type="molecule type" value="Genomic_DNA"/>
</dbReference>
<evidence type="ECO:0000256" key="1">
    <source>
        <dbReference type="ARBA" id="ARBA00004514"/>
    </source>
</evidence>
<evidence type="ECO:0000256" key="3">
    <source>
        <dbReference type="ARBA" id="ARBA00022490"/>
    </source>
</evidence>
<dbReference type="PIRSF" id="PIRSF039090">
    <property type="entry name" value="Flis"/>
    <property type="match status" value="1"/>
</dbReference>